<protein>
    <submittedName>
        <fullName evidence="2">Class I SAM-dependent methyltransferase</fullName>
    </submittedName>
</protein>
<dbReference type="Pfam" id="PF13649">
    <property type="entry name" value="Methyltransf_25"/>
    <property type="match status" value="1"/>
</dbReference>
<dbReference type="CDD" id="cd02440">
    <property type="entry name" value="AdoMet_MTases"/>
    <property type="match status" value="1"/>
</dbReference>
<dbReference type="SUPFAM" id="SSF53335">
    <property type="entry name" value="S-adenosyl-L-methionine-dependent methyltransferases"/>
    <property type="match status" value="1"/>
</dbReference>
<evidence type="ECO:0000259" key="1">
    <source>
        <dbReference type="Pfam" id="PF13649"/>
    </source>
</evidence>
<dbReference type="RefSeq" id="WP_252595867.1">
    <property type="nucleotide sequence ID" value="NZ_CP099489.1"/>
</dbReference>
<dbReference type="PANTHER" id="PTHR42912:SF93">
    <property type="entry name" value="N6-ADENOSINE-METHYLTRANSFERASE TMT1A"/>
    <property type="match status" value="1"/>
</dbReference>
<reference evidence="2" key="1">
    <citation type="submission" date="2022-06" db="EMBL/GenBank/DDBJ databases">
        <title>Ornithinimicrobium HY1793.</title>
        <authorList>
            <person name="Huang Y."/>
        </authorList>
    </citation>
    <scope>NUCLEOTIDE SEQUENCE</scope>
    <source>
        <strain evidence="2">HY1793</strain>
    </source>
</reference>
<feature type="domain" description="Methyltransferase" evidence="1">
    <location>
        <begin position="48"/>
        <end position="137"/>
    </location>
</feature>
<dbReference type="InterPro" id="IPR041698">
    <property type="entry name" value="Methyltransf_25"/>
</dbReference>
<dbReference type="InterPro" id="IPR050508">
    <property type="entry name" value="Methyltransf_Superfamily"/>
</dbReference>
<name>A0ABY4YZU8_9MICO</name>
<dbReference type="Proteomes" id="UP001056455">
    <property type="component" value="Chromosome"/>
</dbReference>
<dbReference type="InterPro" id="IPR029063">
    <property type="entry name" value="SAM-dependent_MTases_sf"/>
</dbReference>
<organism evidence="2 3">
    <name type="scientific">Ornithinimicrobium faecis</name>
    <dbReference type="NCBI Taxonomy" id="2934158"/>
    <lineage>
        <taxon>Bacteria</taxon>
        <taxon>Bacillati</taxon>
        <taxon>Actinomycetota</taxon>
        <taxon>Actinomycetes</taxon>
        <taxon>Micrococcales</taxon>
        <taxon>Ornithinimicrobiaceae</taxon>
        <taxon>Ornithinimicrobium</taxon>
    </lineage>
</organism>
<dbReference type="GO" id="GO:0008168">
    <property type="term" value="F:methyltransferase activity"/>
    <property type="evidence" value="ECO:0007669"/>
    <property type="project" value="UniProtKB-KW"/>
</dbReference>
<dbReference type="EMBL" id="CP099489">
    <property type="protein sequence ID" value="USQ82261.1"/>
    <property type="molecule type" value="Genomic_DNA"/>
</dbReference>
<proteinExistence type="predicted"/>
<gene>
    <name evidence="2" type="ORF">NF556_19005</name>
</gene>
<sequence>MEPEIVQRAYDTVARDYARELPDTRADAGLDLAMLDEFITRVGDGSLLDAGCGAGRITRYLADRGCAVEGVDLSPGMIQQARAAHPDVNFAVASLEDLPHEDDSFDGVLLWYSIIHTPPARQPDIFDEVARVLRPGGHLLVGFQAGTGVRDVSGAYGRFGHDVVLERYLFSADEVAAWIAGSGGREVARLVRAADGAETQAQAVVLGQWAGQD</sequence>
<evidence type="ECO:0000313" key="3">
    <source>
        <dbReference type="Proteomes" id="UP001056455"/>
    </source>
</evidence>
<dbReference type="PANTHER" id="PTHR42912">
    <property type="entry name" value="METHYLTRANSFERASE"/>
    <property type="match status" value="1"/>
</dbReference>
<accession>A0ABY4YZU8</accession>
<evidence type="ECO:0000313" key="2">
    <source>
        <dbReference type="EMBL" id="USQ82261.1"/>
    </source>
</evidence>
<keyword evidence="3" id="KW-1185">Reference proteome</keyword>
<keyword evidence="2" id="KW-0808">Transferase</keyword>
<dbReference type="GO" id="GO:0032259">
    <property type="term" value="P:methylation"/>
    <property type="evidence" value="ECO:0007669"/>
    <property type="project" value="UniProtKB-KW"/>
</dbReference>
<dbReference type="Gene3D" id="3.40.50.150">
    <property type="entry name" value="Vaccinia Virus protein VP39"/>
    <property type="match status" value="1"/>
</dbReference>
<keyword evidence="2" id="KW-0489">Methyltransferase</keyword>